<dbReference type="CTD" id="48228"/>
<dbReference type="OrthoDB" id="10261598at2759"/>
<dbReference type="Pfam" id="PF03265">
    <property type="entry name" value="DNase_II"/>
    <property type="match status" value="1"/>
</dbReference>
<accession>A0A6J1SH01</accession>
<dbReference type="Proteomes" id="UP000504606">
    <property type="component" value="Unplaced"/>
</dbReference>
<dbReference type="PANTHER" id="PTHR10858:SF23">
    <property type="entry name" value="DEOXYRIBONUCLEASE II"/>
    <property type="match status" value="1"/>
</dbReference>
<dbReference type="KEGG" id="foc:113207935"/>
<organism evidence="4 5">
    <name type="scientific">Frankliniella occidentalis</name>
    <name type="common">Western flower thrips</name>
    <name type="synonym">Euthrips occidentalis</name>
    <dbReference type="NCBI Taxonomy" id="133901"/>
    <lineage>
        <taxon>Eukaryota</taxon>
        <taxon>Metazoa</taxon>
        <taxon>Ecdysozoa</taxon>
        <taxon>Arthropoda</taxon>
        <taxon>Hexapoda</taxon>
        <taxon>Insecta</taxon>
        <taxon>Pterygota</taxon>
        <taxon>Neoptera</taxon>
        <taxon>Paraneoptera</taxon>
        <taxon>Thysanoptera</taxon>
        <taxon>Terebrantia</taxon>
        <taxon>Thripoidea</taxon>
        <taxon>Thripidae</taxon>
        <taxon>Frankliniella</taxon>
    </lineage>
</organism>
<dbReference type="AlphaFoldDB" id="A0A6J1SH01"/>
<evidence type="ECO:0000313" key="5">
    <source>
        <dbReference type="RefSeq" id="XP_026280484.1"/>
    </source>
</evidence>
<dbReference type="InterPro" id="IPR004947">
    <property type="entry name" value="DNase_II"/>
</dbReference>
<dbReference type="PANTHER" id="PTHR10858">
    <property type="entry name" value="DEOXYRIBONUCLEASE II"/>
    <property type="match status" value="1"/>
</dbReference>
<feature type="chain" id="PRO_5027024340" evidence="3">
    <location>
        <begin position="25"/>
        <end position="371"/>
    </location>
</feature>
<evidence type="ECO:0000256" key="3">
    <source>
        <dbReference type="SAM" id="SignalP"/>
    </source>
</evidence>
<gene>
    <name evidence="5" type="primary">LOC113207935</name>
</gene>
<keyword evidence="2" id="KW-0378">Hydrolase</keyword>
<proteinExistence type="inferred from homology"/>
<sequence length="371" mass="41842">MMDITWNFLVSFFFGILLWPTVFSSELQCKDENNKPVDWFVAIKLPHLKSSKDLNVREGVAYVFITSESITRNWTLSTRNVRDSNSIMGNTLKPLYSDQVSNFARILYNDEPPHGDTTMTLGHTKGVAFGDRESGLWLIHSVPHYPPEASNNEYSYPNTGVIYGQSFLCVTVPPKGLETIGQQLTYNEPNIYDAEVPDTMNLSYPWFAKAANGERVKSAPWFKSAQFSSYGGQSFISYAKSKHFGKDLYADWLAQDLKTNLLVETWNHGPGSKMQSECGKPYKVENVEGLSLDSLSFRTGEDHSKWAVSSGDEKPWVCIGDINRMEHQRQRGGGTVCLEDSRLYHAYHDSVISLDVCPASIVFLPNNTTRE</sequence>
<protein>
    <submittedName>
        <fullName evidence="5">Plancitoxin-1</fullName>
    </submittedName>
</protein>
<evidence type="ECO:0000313" key="4">
    <source>
        <dbReference type="Proteomes" id="UP000504606"/>
    </source>
</evidence>
<evidence type="ECO:0000256" key="2">
    <source>
        <dbReference type="ARBA" id="ARBA00022801"/>
    </source>
</evidence>
<keyword evidence="4" id="KW-1185">Reference proteome</keyword>
<dbReference type="CDD" id="cd09120">
    <property type="entry name" value="PLDc_DNaseII_1"/>
    <property type="match status" value="1"/>
</dbReference>
<name>A0A6J1SH01_FRAOC</name>
<dbReference type="GO" id="GO:0006309">
    <property type="term" value="P:apoptotic DNA fragmentation"/>
    <property type="evidence" value="ECO:0007669"/>
    <property type="project" value="TreeGrafter"/>
</dbReference>
<dbReference type="GO" id="GO:0004531">
    <property type="term" value="F:deoxyribonuclease II activity"/>
    <property type="evidence" value="ECO:0007669"/>
    <property type="project" value="InterPro"/>
</dbReference>
<feature type="signal peptide" evidence="3">
    <location>
        <begin position="1"/>
        <end position="24"/>
    </location>
</feature>
<dbReference type="GeneID" id="113207935"/>
<keyword evidence="3" id="KW-0732">Signal</keyword>
<dbReference type="RefSeq" id="XP_026280484.1">
    <property type="nucleotide sequence ID" value="XM_026424699.2"/>
</dbReference>
<comment type="similarity">
    <text evidence="1">Belongs to the DNase II family.</text>
</comment>
<evidence type="ECO:0000256" key="1">
    <source>
        <dbReference type="ARBA" id="ARBA00007527"/>
    </source>
</evidence>
<reference evidence="5" key="1">
    <citation type="submission" date="2025-08" db="UniProtKB">
        <authorList>
            <consortium name="RefSeq"/>
        </authorList>
    </citation>
    <scope>IDENTIFICATION</scope>
    <source>
        <tissue evidence="5">Whole organism</tissue>
    </source>
</reference>
<dbReference type="CDD" id="cd09121">
    <property type="entry name" value="PLDc_DNaseII_2"/>
    <property type="match status" value="1"/>
</dbReference>